<dbReference type="Proteomes" id="UP000294581">
    <property type="component" value="Unassembled WGS sequence"/>
</dbReference>
<comment type="caution">
    <text evidence="1">The sequence shown here is derived from an EMBL/GenBank/DDBJ whole genome shotgun (WGS) entry which is preliminary data.</text>
</comment>
<organism evidence="1 2">
    <name type="scientific">Alicyclobacillus sacchari</name>
    <dbReference type="NCBI Taxonomy" id="392010"/>
    <lineage>
        <taxon>Bacteria</taxon>
        <taxon>Bacillati</taxon>
        <taxon>Bacillota</taxon>
        <taxon>Bacilli</taxon>
        <taxon>Bacillales</taxon>
        <taxon>Alicyclobacillaceae</taxon>
        <taxon>Alicyclobacillus</taxon>
    </lineage>
</organism>
<reference evidence="1 2" key="1">
    <citation type="submission" date="2019-03" db="EMBL/GenBank/DDBJ databases">
        <title>Genomic Encyclopedia of Type Strains, Phase IV (KMG-IV): sequencing the most valuable type-strain genomes for metagenomic binning, comparative biology and taxonomic classification.</title>
        <authorList>
            <person name="Goeker M."/>
        </authorList>
    </citation>
    <scope>NUCLEOTIDE SEQUENCE [LARGE SCALE GENOMIC DNA]</scope>
    <source>
        <strain evidence="1 2">DSM 17974</strain>
    </source>
</reference>
<dbReference type="GO" id="GO:0005737">
    <property type="term" value="C:cytoplasm"/>
    <property type="evidence" value="ECO:0007669"/>
    <property type="project" value="TreeGrafter"/>
</dbReference>
<protein>
    <submittedName>
        <fullName evidence="1">Ornithine cyclodeaminase/mu-crystallin family protein</fullName>
    </submittedName>
</protein>
<sequence>MFTAGATTAMEKVIGFRVYDTYANDLDGHQQLVCVFDSDTGVFKGIVIGNLLGAVRTGAIGGVAIKAMARKDAEHVAVIGTGMQARTQLEAAVAVRDIQRVRVFSRNHENREAFAAEMAKKLDIEVVAVDSPKSCIQGADIVICATNSGTPDEERIIQLSDVVTGKMPGRKGQDDITLFCSVGLAGTEVVVANEIMKAAVGRA</sequence>
<dbReference type="SUPFAM" id="SSF51735">
    <property type="entry name" value="NAD(P)-binding Rossmann-fold domains"/>
    <property type="match status" value="1"/>
</dbReference>
<gene>
    <name evidence="1" type="ORF">C7445_11633</name>
</gene>
<dbReference type="PANTHER" id="PTHR13812:SF19">
    <property type="entry name" value="KETIMINE REDUCTASE MU-CRYSTALLIN"/>
    <property type="match status" value="1"/>
</dbReference>
<accession>A0A4R8LHV3</accession>
<keyword evidence="2" id="KW-1185">Reference proteome</keyword>
<dbReference type="InterPro" id="IPR003462">
    <property type="entry name" value="ODC_Mu_crystall"/>
</dbReference>
<proteinExistence type="predicted"/>
<evidence type="ECO:0000313" key="2">
    <source>
        <dbReference type="Proteomes" id="UP000294581"/>
    </source>
</evidence>
<dbReference type="PANTHER" id="PTHR13812">
    <property type="entry name" value="KETIMINE REDUCTASE MU-CRYSTALLIN"/>
    <property type="match status" value="1"/>
</dbReference>
<dbReference type="AlphaFoldDB" id="A0A4R8LHV3"/>
<evidence type="ECO:0000313" key="1">
    <source>
        <dbReference type="EMBL" id="TDY42355.1"/>
    </source>
</evidence>
<dbReference type="Pfam" id="PF02423">
    <property type="entry name" value="OCD_Mu_crystall"/>
    <property type="match status" value="2"/>
</dbReference>
<name>A0A4R8LHV3_9BACL</name>
<dbReference type="EMBL" id="SORF01000016">
    <property type="protein sequence ID" value="TDY42355.1"/>
    <property type="molecule type" value="Genomic_DNA"/>
</dbReference>
<dbReference type="Gene3D" id="3.40.50.720">
    <property type="entry name" value="NAD(P)-binding Rossmann-like Domain"/>
    <property type="match status" value="1"/>
</dbReference>
<dbReference type="InterPro" id="IPR036291">
    <property type="entry name" value="NAD(P)-bd_dom_sf"/>
</dbReference>